<dbReference type="EMBL" id="ML993584">
    <property type="protein sequence ID" value="KAF2170836.1"/>
    <property type="molecule type" value="Genomic_DNA"/>
</dbReference>
<dbReference type="AlphaFoldDB" id="A0A6A6CZN5"/>
<sequence length="280" mass="31557">MARSPPAPGSDLAVPQLADFNGMPADLSLSGGPFWLLETPHHRAGEKKDDPCVMTATNMALIHNCWIRALNGLYVHAPSVRPTEFKNFVGYASRVYAAIKKHHDQEEELVFPLIEEWTEAGGLMSANVKQHEAFEHPFKVWGSHLFEMLESGTTSSFNASKFRDQIDAFAVPLQTHLVDEIVTLERLDQYPNCDILALGKRMEEEAVKHMEISELRDNLPVLLLNHDITFENGAHATWPPLPSLMGFAIRRLATFWHPGYWKYTTYSASQSPRDFEAAKS</sequence>
<dbReference type="Pfam" id="PF01814">
    <property type="entry name" value="Hemerythrin"/>
    <property type="match status" value="1"/>
</dbReference>
<proteinExistence type="predicted"/>
<dbReference type="OrthoDB" id="58416at2759"/>
<gene>
    <name evidence="2" type="ORF">M409DRAFT_18809</name>
</gene>
<dbReference type="InterPro" id="IPR053206">
    <property type="entry name" value="Dimeric_xanthone_biosynth"/>
</dbReference>
<feature type="domain" description="Hemerythrin-like" evidence="1">
    <location>
        <begin position="85"/>
        <end position="180"/>
    </location>
</feature>
<dbReference type="PANTHER" id="PTHR38048:SF2">
    <property type="entry name" value="HEMERYTHRIN-LIKE DOMAIN-CONTAINING PROTEIN"/>
    <property type="match status" value="1"/>
</dbReference>
<dbReference type="Proteomes" id="UP000799537">
    <property type="component" value="Unassembled WGS sequence"/>
</dbReference>
<evidence type="ECO:0000313" key="2">
    <source>
        <dbReference type="EMBL" id="KAF2170836.1"/>
    </source>
</evidence>
<dbReference type="PANTHER" id="PTHR38048">
    <property type="entry name" value="EXPRESSED PROTEIN"/>
    <property type="match status" value="1"/>
</dbReference>
<dbReference type="RefSeq" id="XP_033671725.1">
    <property type="nucleotide sequence ID" value="XM_033804658.1"/>
</dbReference>
<dbReference type="InterPro" id="IPR012312">
    <property type="entry name" value="Hemerythrin-like"/>
</dbReference>
<name>A0A6A6CZN5_ZASCE</name>
<protein>
    <recommendedName>
        <fullName evidence="1">Hemerythrin-like domain-containing protein</fullName>
    </recommendedName>
</protein>
<evidence type="ECO:0000313" key="3">
    <source>
        <dbReference type="Proteomes" id="UP000799537"/>
    </source>
</evidence>
<keyword evidence="3" id="KW-1185">Reference proteome</keyword>
<dbReference type="GeneID" id="54557930"/>
<dbReference type="CDD" id="cd12108">
    <property type="entry name" value="Hr-like"/>
    <property type="match status" value="1"/>
</dbReference>
<evidence type="ECO:0000259" key="1">
    <source>
        <dbReference type="Pfam" id="PF01814"/>
    </source>
</evidence>
<accession>A0A6A6CZN5</accession>
<dbReference type="Gene3D" id="1.20.120.520">
    <property type="entry name" value="nmb1532 protein domain like"/>
    <property type="match status" value="1"/>
</dbReference>
<organism evidence="2 3">
    <name type="scientific">Zasmidium cellare ATCC 36951</name>
    <dbReference type="NCBI Taxonomy" id="1080233"/>
    <lineage>
        <taxon>Eukaryota</taxon>
        <taxon>Fungi</taxon>
        <taxon>Dikarya</taxon>
        <taxon>Ascomycota</taxon>
        <taxon>Pezizomycotina</taxon>
        <taxon>Dothideomycetes</taxon>
        <taxon>Dothideomycetidae</taxon>
        <taxon>Mycosphaerellales</taxon>
        <taxon>Mycosphaerellaceae</taxon>
        <taxon>Zasmidium</taxon>
    </lineage>
</organism>
<reference evidence="2" key="1">
    <citation type="journal article" date="2020" name="Stud. Mycol.">
        <title>101 Dothideomycetes genomes: a test case for predicting lifestyles and emergence of pathogens.</title>
        <authorList>
            <person name="Haridas S."/>
            <person name="Albert R."/>
            <person name="Binder M."/>
            <person name="Bloem J."/>
            <person name="Labutti K."/>
            <person name="Salamov A."/>
            <person name="Andreopoulos B."/>
            <person name="Baker S."/>
            <person name="Barry K."/>
            <person name="Bills G."/>
            <person name="Bluhm B."/>
            <person name="Cannon C."/>
            <person name="Castanera R."/>
            <person name="Culley D."/>
            <person name="Daum C."/>
            <person name="Ezra D."/>
            <person name="Gonzalez J."/>
            <person name="Henrissat B."/>
            <person name="Kuo A."/>
            <person name="Liang C."/>
            <person name="Lipzen A."/>
            <person name="Lutzoni F."/>
            <person name="Magnuson J."/>
            <person name="Mondo S."/>
            <person name="Nolan M."/>
            <person name="Ohm R."/>
            <person name="Pangilinan J."/>
            <person name="Park H.-J."/>
            <person name="Ramirez L."/>
            <person name="Alfaro M."/>
            <person name="Sun H."/>
            <person name="Tritt A."/>
            <person name="Yoshinaga Y."/>
            <person name="Zwiers L.-H."/>
            <person name="Turgeon B."/>
            <person name="Goodwin S."/>
            <person name="Spatafora J."/>
            <person name="Crous P."/>
            <person name="Grigoriev I."/>
        </authorList>
    </citation>
    <scope>NUCLEOTIDE SEQUENCE</scope>
    <source>
        <strain evidence="2">ATCC 36951</strain>
    </source>
</reference>